<sequence>MVRSVRAVVAVVAVTITAVMLASPAAYGAKDGAWRSWGFDASNTRHNSTESTIGVGNVSRLVPKWRLATAGDVSATPAVEDGVVYVPDYAGNLYAVDAANGTIKWQASIAAMTGIAGDFARSTPAIWGDVLVLGDQAGKLLSPDGYVMGIDKRTGQLLWRTTVEGGYPLMTQSPTIVNGVAYIGAASFEEALALFGYPLDFRGFLMAVDVATGSVKWKTYTVPDGYTGGAVWGSSPAVDAKRGSVYIATGNNYSVPDAVVTCVSEATDDAGRAACMDPANLFDSIVSLNLATGAVKWSTRALPTDFWNLNCGVPGFPPFDQPNADCPPGAGPDHDFAQAPALYKVRGVEFLGAGQKSGTYWALDPATGAVRWQTQVGPGGYNGGLQWGSAIDATRIYTAEANSDSKPWELQDGSTVEYGGWSALDPGTGRILWQRPNPAEGIASGPVSVANGVMYACSADADGHMYALKTTDGTVLWDFASGDRCYAGAAISDGTVYWGTGYTIAGYPDTDPDQALYAFGLPSKPAR</sequence>
<comment type="similarity">
    <text evidence="2">Belongs to the bacterial PQQ dehydrogenase family.</text>
</comment>
<evidence type="ECO:0000256" key="1">
    <source>
        <dbReference type="ARBA" id="ARBA00001931"/>
    </source>
</evidence>
<name>A0A3M8AMQ3_9MICO</name>
<proteinExistence type="inferred from homology"/>
<evidence type="ECO:0000256" key="2">
    <source>
        <dbReference type="ARBA" id="ARBA00008156"/>
    </source>
</evidence>
<feature type="domain" description="Pyrrolo-quinoline quinone repeat" evidence="5">
    <location>
        <begin position="64"/>
        <end position="247"/>
    </location>
</feature>
<accession>A0A3M8AMQ3</accession>
<dbReference type="SMART" id="SM00564">
    <property type="entry name" value="PQQ"/>
    <property type="match status" value="7"/>
</dbReference>
<evidence type="ECO:0000256" key="3">
    <source>
        <dbReference type="ARBA" id="ARBA00023002"/>
    </source>
</evidence>
<dbReference type="InterPro" id="IPR018391">
    <property type="entry name" value="PQQ_b-propeller_rpt"/>
</dbReference>
<keyword evidence="3" id="KW-0560">Oxidoreductase</keyword>
<feature type="signal peptide" evidence="4">
    <location>
        <begin position="1"/>
        <end position="28"/>
    </location>
</feature>
<organism evidence="6 7">
    <name type="scientific">Agromyces tardus</name>
    <dbReference type="NCBI Taxonomy" id="2583849"/>
    <lineage>
        <taxon>Bacteria</taxon>
        <taxon>Bacillati</taxon>
        <taxon>Actinomycetota</taxon>
        <taxon>Actinomycetes</taxon>
        <taxon>Micrococcales</taxon>
        <taxon>Microbacteriaceae</taxon>
        <taxon>Agromyces</taxon>
    </lineage>
</organism>
<evidence type="ECO:0000256" key="4">
    <source>
        <dbReference type="SAM" id="SignalP"/>
    </source>
</evidence>
<gene>
    <name evidence="6" type="ORF">EDM22_00475</name>
</gene>
<comment type="cofactor">
    <cofactor evidence="1">
        <name>pyrroloquinoline quinone</name>
        <dbReference type="ChEBI" id="CHEBI:58442"/>
    </cofactor>
</comment>
<keyword evidence="4" id="KW-0732">Signal</keyword>
<dbReference type="PANTHER" id="PTHR32303:SF10">
    <property type="entry name" value="OUTER MEMBRANE PROTEIN ASSEMBLY FACTOR BAMB"/>
    <property type="match status" value="1"/>
</dbReference>
<protein>
    <submittedName>
        <fullName evidence="6">Polyvinylalcohol dehydrogenase</fullName>
    </submittedName>
</protein>
<dbReference type="InterPro" id="IPR011047">
    <property type="entry name" value="Quinoprotein_ADH-like_sf"/>
</dbReference>
<reference evidence="6 7" key="1">
    <citation type="submission" date="2018-10" db="EMBL/GenBank/DDBJ databases">
        <title>Isolation, diversity and antibacterial activity of antinobacteria from the wheat rhizosphere soil.</title>
        <authorList>
            <person name="Sun T."/>
        </authorList>
    </citation>
    <scope>NUCLEOTIDE SEQUENCE [LARGE SCALE GENOMIC DNA]</scope>
    <source>
        <strain evidence="6 7">SJ-23</strain>
    </source>
</reference>
<evidence type="ECO:0000259" key="5">
    <source>
        <dbReference type="Pfam" id="PF13360"/>
    </source>
</evidence>
<dbReference type="Gene3D" id="2.140.10.10">
    <property type="entry name" value="Quinoprotein alcohol dehydrogenase-like superfamily"/>
    <property type="match status" value="1"/>
</dbReference>
<dbReference type="Pfam" id="PF13360">
    <property type="entry name" value="PQQ_2"/>
    <property type="match status" value="2"/>
</dbReference>
<dbReference type="EMBL" id="RHHB01000001">
    <property type="protein sequence ID" value="RNB52494.1"/>
    <property type="molecule type" value="Genomic_DNA"/>
</dbReference>
<dbReference type="SUPFAM" id="SSF50998">
    <property type="entry name" value="Quinoprotein alcohol dehydrogenase-like"/>
    <property type="match status" value="1"/>
</dbReference>
<dbReference type="Proteomes" id="UP000275048">
    <property type="component" value="Unassembled WGS sequence"/>
</dbReference>
<evidence type="ECO:0000313" key="7">
    <source>
        <dbReference type="Proteomes" id="UP000275048"/>
    </source>
</evidence>
<dbReference type="InterPro" id="IPR002372">
    <property type="entry name" value="PQQ_rpt_dom"/>
</dbReference>
<feature type="chain" id="PRO_5039341586" evidence="4">
    <location>
        <begin position="29"/>
        <end position="527"/>
    </location>
</feature>
<comment type="caution">
    <text evidence="6">The sequence shown here is derived from an EMBL/GenBank/DDBJ whole genome shotgun (WGS) entry which is preliminary data.</text>
</comment>
<dbReference type="GO" id="GO:0016491">
    <property type="term" value="F:oxidoreductase activity"/>
    <property type="evidence" value="ECO:0007669"/>
    <property type="project" value="UniProtKB-KW"/>
</dbReference>
<keyword evidence="7" id="KW-1185">Reference proteome</keyword>
<feature type="domain" description="Pyrrolo-quinoline quinone repeat" evidence="5">
    <location>
        <begin position="362"/>
        <end position="500"/>
    </location>
</feature>
<dbReference type="OrthoDB" id="256225at2"/>
<evidence type="ECO:0000313" key="6">
    <source>
        <dbReference type="EMBL" id="RNB52494.1"/>
    </source>
</evidence>
<dbReference type="AlphaFoldDB" id="A0A3M8AMQ3"/>
<dbReference type="PANTHER" id="PTHR32303">
    <property type="entry name" value="QUINOPROTEIN ALCOHOL DEHYDROGENASE (CYTOCHROME C)"/>
    <property type="match status" value="1"/>
</dbReference>